<sequence>MPSSVVIVGGSLSGLMHGLQLKREGFNVTILEQDSASERSSHNAGIHIDEHVNSFLHQHDRTGLRVSLQSNANCFSIRKRPNVFKADKGPTRYMTNWGYVYRILRANFDGYASKACPSPPASNPGDGQARYLIGMRVTSLQYADGLVTLHYVDGKTGKEHSISSDLVLGADGIHSTIRKLVQAPLAVPETYSGFVAWRGAVRRGSVSRETAEFFSDNVSLDYLGGMYLICYVIPTEDGDFDPDAQLLNWVLYRDLAEGSADEAAVFTDVNGRRRQRTVPQGLVDPAVWAGLREDLVQRAAPAFAELVAATTNPFVTKVSDVLGSQASFCGGRVVLVGDALATYRPHAGKATELAASHCLGLAGFITVTVMTTDYLCVLCRELGHKTADCPGWDEKLWHVSEPKDMQWSDEIALRRAAHDANEVCSRCTALDIVGLLKTDACIDLGPSTSDHFDRWDDKLYHRPLGPLRDIVLRVSCPVCRLIFRVFPRDGDRAQDTEFHLRPMRTCHRFGNIDDPRLQGDGQAEYAVYVAVESQDQVAGVLARNLGDNHGIVKDLTYYALALSNKTPAPGQAALSARKLGDTVDFGLVRSWFENCEAKHGVHCDGMWNDVLLDANMIDVSTREVVPCPPKCKYIALSYVWGGIGPEEGALAKGTLPKTIEDSIIVTKKLGLRYLWVDALCVDQQPTPQQAQQLAMMDRIYYAAWATIIAVSSQNSDSGLYGVRPEIKRLPQGCEVVDDHEILTLPPVADQVLETSKYQTRAWTLQEGLFSHRRIMFSNHEVNFWCNTAKLCESIDNTMDSLGTMESYTGADDISFFSDVSWDPPFTAIQFLVSKVSSCTHNQQTSGAVAHTNEDYRLSTVEEGWRGALEVYTARSMTSDYDSINAFLGIQSHMERCIGDPVDSSFVWGLPLRHFPQSLRWYHKGWEGTVTYSGSLNLMKDAQQSRYVSRRNVGIDMVAKFLDIEGQVLTLQAWMVKLEIRADPFTEAYIHETDILLGVIKEGSFSHSVNVPPGVYSFLIVERMRYQVAEGRPFRDEVYMLLLDWEDGIAMRRTKVRLFTEFGLQLEQAGPESTEIKLK</sequence>
<dbReference type="Proteomes" id="UP000283895">
    <property type="component" value="Unassembled WGS sequence"/>
</dbReference>
<evidence type="ECO:0000313" key="3">
    <source>
        <dbReference type="EMBL" id="ROW06944.1"/>
    </source>
</evidence>
<accession>A0A423WTS7</accession>
<dbReference type="InterPro" id="IPR010730">
    <property type="entry name" value="HET"/>
</dbReference>
<dbReference type="EMBL" id="LKEA01000009">
    <property type="protein sequence ID" value="ROW06944.1"/>
    <property type="molecule type" value="Genomic_DNA"/>
</dbReference>
<evidence type="ECO:0000259" key="1">
    <source>
        <dbReference type="Pfam" id="PF06985"/>
    </source>
</evidence>
<dbReference type="AlphaFoldDB" id="A0A423WTS7"/>
<protein>
    <submittedName>
        <fullName evidence="3">Uncharacterized protein</fullName>
    </submittedName>
</protein>
<reference evidence="3 4" key="1">
    <citation type="submission" date="2015-09" db="EMBL/GenBank/DDBJ databases">
        <title>Host preference determinants of Valsa canker pathogens revealed by comparative genomics.</title>
        <authorList>
            <person name="Yin Z."/>
            <person name="Huang L."/>
        </authorList>
    </citation>
    <scope>NUCLEOTIDE SEQUENCE [LARGE SCALE GENOMIC DNA]</scope>
    <source>
        <strain evidence="3 4">03-1</strain>
    </source>
</reference>
<gene>
    <name evidence="3" type="ORF">VMCG_03985</name>
</gene>
<dbReference type="Pfam" id="PF06985">
    <property type="entry name" value="HET"/>
    <property type="match status" value="1"/>
</dbReference>
<keyword evidence="4" id="KW-1185">Reference proteome</keyword>
<feature type="domain" description="2,6-dihydroxypyridine 3-monooxygenase substrate binding" evidence="2">
    <location>
        <begin position="191"/>
        <end position="320"/>
    </location>
</feature>
<feature type="domain" description="Heterokaryon incompatibility" evidence="1">
    <location>
        <begin position="633"/>
        <end position="766"/>
    </location>
</feature>
<dbReference type="OrthoDB" id="16820at2759"/>
<dbReference type="InterPro" id="IPR054707">
    <property type="entry name" value="DhpH_subs-bd"/>
</dbReference>
<dbReference type="Gene3D" id="3.50.50.60">
    <property type="entry name" value="FAD/NAD(P)-binding domain"/>
    <property type="match status" value="1"/>
</dbReference>
<evidence type="ECO:0000313" key="4">
    <source>
        <dbReference type="Proteomes" id="UP000283895"/>
    </source>
</evidence>
<organism evidence="3 4">
    <name type="scientific">Cytospora schulzeri</name>
    <dbReference type="NCBI Taxonomy" id="448051"/>
    <lineage>
        <taxon>Eukaryota</taxon>
        <taxon>Fungi</taxon>
        <taxon>Dikarya</taxon>
        <taxon>Ascomycota</taxon>
        <taxon>Pezizomycotina</taxon>
        <taxon>Sordariomycetes</taxon>
        <taxon>Sordariomycetidae</taxon>
        <taxon>Diaporthales</taxon>
        <taxon>Cytosporaceae</taxon>
        <taxon>Cytospora</taxon>
    </lineage>
</organism>
<proteinExistence type="predicted"/>
<dbReference type="Gene3D" id="3.30.9.60">
    <property type="match status" value="1"/>
</dbReference>
<dbReference type="InterPro" id="IPR036188">
    <property type="entry name" value="FAD/NAD-bd_sf"/>
</dbReference>
<comment type="caution">
    <text evidence="3">The sequence shown here is derived from an EMBL/GenBank/DDBJ whole genome shotgun (WGS) entry which is preliminary data.</text>
</comment>
<dbReference type="Pfam" id="PF22607">
    <property type="entry name" value="FAD_binding-like"/>
    <property type="match status" value="1"/>
</dbReference>
<dbReference type="PANTHER" id="PTHR33112:SF12">
    <property type="entry name" value="HETEROKARYON INCOMPATIBILITY DOMAIN-CONTAINING PROTEIN"/>
    <property type="match status" value="1"/>
</dbReference>
<dbReference type="SUPFAM" id="SSF51905">
    <property type="entry name" value="FAD/NAD(P)-binding domain"/>
    <property type="match status" value="1"/>
</dbReference>
<dbReference type="SUPFAM" id="SSF54373">
    <property type="entry name" value="FAD-linked reductases, C-terminal domain"/>
    <property type="match status" value="1"/>
</dbReference>
<dbReference type="PANTHER" id="PTHR33112">
    <property type="entry name" value="DOMAIN PROTEIN, PUTATIVE-RELATED"/>
    <property type="match status" value="1"/>
</dbReference>
<dbReference type="PRINTS" id="PR00420">
    <property type="entry name" value="RNGMNOXGNASE"/>
</dbReference>
<dbReference type="STRING" id="356882.A0A423WTS7"/>
<name>A0A423WTS7_9PEZI</name>
<evidence type="ECO:0000259" key="2">
    <source>
        <dbReference type="Pfam" id="PF22607"/>
    </source>
</evidence>